<dbReference type="PANTHER" id="PTHR30003:SF0">
    <property type="entry name" value="GLYCOLATE PERMEASE GLCA-RELATED"/>
    <property type="match status" value="1"/>
</dbReference>
<evidence type="ECO:0000256" key="6">
    <source>
        <dbReference type="ARBA" id="ARBA00022989"/>
    </source>
</evidence>
<comment type="subcellular location">
    <subcellularLocation>
        <location evidence="1 8">Cell membrane</location>
        <topology evidence="1 8">Multi-pass membrane protein</topology>
    </subcellularLocation>
</comment>
<evidence type="ECO:0000256" key="4">
    <source>
        <dbReference type="ARBA" id="ARBA00022475"/>
    </source>
</evidence>
<organism evidence="9 10">
    <name type="scientific">Geosporobacter ferrireducens</name>
    <dbReference type="NCBI Taxonomy" id="1424294"/>
    <lineage>
        <taxon>Bacteria</taxon>
        <taxon>Bacillati</taxon>
        <taxon>Bacillota</taxon>
        <taxon>Clostridia</taxon>
        <taxon>Peptostreptococcales</taxon>
        <taxon>Thermotaleaceae</taxon>
        <taxon>Geosporobacter</taxon>
    </lineage>
</organism>
<dbReference type="OrthoDB" id="9761056at2"/>
<evidence type="ECO:0000256" key="7">
    <source>
        <dbReference type="ARBA" id="ARBA00023136"/>
    </source>
</evidence>
<dbReference type="EMBL" id="CP017269">
    <property type="protein sequence ID" value="AOT70937.1"/>
    <property type="molecule type" value="Genomic_DNA"/>
</dbReference>
<evidence type="ECO:0000256" key="3">
    <source>
        <dbReference type="ARBA" id="ARBA00022448"/>
    </source>
</evidence>
<keyword evidence="3 8" id="KW-0813">Transport</keyword>
<dbReference type="InterPro" id="IPR003804">
    <property type="entry name" value="Lactate_perm"/>
</dbReference>
<dbReference type="PANTHER" id="PTHR30003">
    <property type="entry name" value="L-LACTATE PERMEASE"/>
    <property type="match status" value="1"/>
</dbReference>
<feature type="transmembrane region" description="Helical" evidence="8">
    <location>
        <begin position="486"/>
        <end position="504"/>
    </location>
</feature>
<comment type="function">
    <text evidence="8">Uptake of L-lactate across the membrane. Can also transport D-lactate and glycolate.</text>
</comment>
<keyword evidence="4 8" id="KW-1003">Cell membrane</keyword>
<keyword evidence="10" id="KW-1185">Reference proteome</keyword>
<evidence type="ECO:0000256" key="2">
    <source>
        <dbReference type="ARBA" id="ARBA00010100"/>
    </source>
</evidence>
<feature type="transmembrane region" description="Helical" evidence="8">
    <location>
        <begin position="6"/>
        <end position="24"/>
    </location>
</feature>
<evidence type="ECO:0000313" key="10">
    <source>
        <dbReference type="Proteomes" id="UP000095743"/>
    </source>
</evidence>
<dbReference type="STRING" id="1424294.Gferi_16025"/>
<dbReference type="AlphaFoldDB" id="A0A1D8GJ40"/>
<comment type="caution">
    <text evidence="8">Lacks conserved residue(s) required for the propagation of feature annotation.</text>
</comment>
<dbReference type="GO" id="GO:0015295">
    <property type="term" value="F:solute:proton symporter activity"/>
    <property type="evidence" value="ECO:0007669"/>
    <property type="project" value="TreeGrafter"/>
</dbReference>
<feature type="transmembrane region" description="Helical" evidence="8">
    <location>
        <begin position="65"/>
        <end position="84"/>
    </location>
</feature>
<protein>
    <recommendedName>
        <fullName evidence="8">L-lactate permease</fullName>
    </recommendedName>
</protein>
<dbReference type="GO" id="GO:0015129">
    <property type="term" value="F:lactate transmembrane transporter activity"/>
    <property type="evidence" value="ECO:0007669"/>
    <property type="project" value="UniProtKB-UniRule"/>
</dbReference>
<evidence type="ECO:0000256" key="5">
    <source>
        <dbReference type="ARBA" id="ARBA00022692"/>
    </source>
</evidence>
<evidence type="ECO:0000313" key="9">
    <source>
        <dbReference type="EMBL" id="AOT70937.1"/>
    </source>
</evidence>
<dbReference type="GO" id="GO:0005886">
    <property type="term" value="C:plasma membrane"/>
    <property type="evidence" value="ECO:0007669"/>
    <property type="project" value="UniProtKB-SubCell"/>
</dbReference>
<gene>
    <name evidence="9" type="ORF">Gferi_16025</name>
</gene>
<feature type="transmembrane region" description="Helical" evidence="8">
    <location>
        <begin position="368"/>
        <end position="394"/>
    </location>
</feature>
<feature type="transmembrane region" description="Helical" evidence="8">
    <location>
        <begin position="105"/>
        <end position="124"/>
    </location>
</feature>
<sequence>MSMYLLFVIALIPIVWLMVSLGILKLPAHITCSMTTLATLILAVFVWKMPVLSAISATIEGVAIGLWPIMIVIIAAIFTYNLALHTKSMDTIKKMLSSITTDDRIQVLILAWGFGGFLEAVAGYGTAVAIPASILASLGFDPIFAAVICLIANTVPTAFGAVGIPVTTLAKVTGLDVAPLSYAIGMQLVIFIMIIPFVLVVMTRKSIKGLKGVLGITFASGLAFALPQVLVAKFLGAELPALLGSICSMAVTIFLARRRNEQGEAHSKEIITVKEGLLAWLPYMLIFFFIILTSPLFPGVQSLLGNIETQVVFYQGEGAKATSFNWIATPGALIIIATFLGGWIQGAKTQEIAKVLLNTFKQLTKSTITVVSIVSMAKIMGYSGMITSLAVVLVEVTGKNFALISPVIGMLGTFVTGSDTSSNILFGALQKEVATSIGVNPYWLAAANTSGATAGKMISPQSIAVATSATGLVGSEGRIFNSTIKFCMIYVLILGLLVYAGSLFV</sequence>
<feature type="transmembrane region" description="Helical" evidence="8">
    <location>
        <begin position="277"/>
        <end position="297"/>
    </location>
</feature>
<evidence type="ECO:0000256" key="8">
    <source>
        <dbReference type="RuleBase" id="RU365092"/>
    </source>
</evidence>
<dbReference type="Proteomes" id="UP000095743">
    <property type="component" value="Chromosome"/>
</dbReference>
<keyword evidence="6 8" id="KW-1133">Transmembrane helix</keyword>
<dbReference type="RefSeq" id="WP_069978235.1">
    <property type="nucleotide sequence ID" value="NZ_CP017269.1"/>
</dbReference>
<keyword evidence="5 8" id="KW-0812">Transmembrane</keyword>
<keyword evidence="7 8" id="KW-0472">Membrane</keyword>
<feature type="transmembrane region" description="Helical" evidence="8">
    <location>
        <begin position="36"/>
        <end position="59"/>
    </location>
</feature>
<proteinExistence type="inferred from homology"/>
<feature type="transmembrane region" description="Helical" evidence="8">
    <location>
        <begin position="326"/>
        <end position="347"/>
    </location>
</feature>
<accession>A0A1D8GJ40</accession>
<dbReference type="Pfam" id="PF02652">
    <property type="entry name" value="Lactate_perm"/>
    <property type="match status" value="1"/>
</dbReference>
<name>A0A1D8GJ40_9FIRM</name>
<evidence type="ECO:0000256" key="1">
    <source>
        <dbReference type="ARBA" id="ARBA00004651"/>
    </source>
</evidence>
<comment type="similarity">
    <text evidence="2 8">Belongs to the lactate permease family.</text>
</comment>
<dbReference type="NCBIfam" id="TIGR00795">
    <property type="entry name" value="lctP"/>
    <property type="match status" value="1"/>
</dbReference>
<feature type="transmembrane region" description="Helical" evidence="8">
    <location>
        <begin position="237"/>
        <end position="256"/>
    </location>
</feature>
<dbReference type="KEGG" id="gfe:Gferi_16025"/>
<feature type="transmembrane region" description="Helical" evidence="8">
    <location>
        <begin position="180"/>
        <end position="201"/>
    </location>
</feature>
<reference evidence="9 10" key="1">
    <citation type="submission" date="2016-09" db="EMBL/GenBank/DDBJ databases">
        <title>Genomic analysis reveals versatility of anaerobic energy metabolism of Geosporobacter ferrireducens IRF9 of phylum Firmicutes.</title>
        <authorList>
            <person name="Kim S.-J."/>
        </authorList>
    </citation>
    <scope>NUCLEOTIDE SEQUENCE [LARGE SCALE GENOMIC DNA]</scope>
    <source>
        <strain evidence="9 10">IRF9</strain>
    </source>
</reference>